<dbReference type="Gene3D" id="3.40.50.12470">
    <property type="match status" value="1"/>
</dbReference>
<evidence type="ECO:0000256" key="9">
    <source>
        <dbReference type="ARBA" id="ARBA00023152"/>
    </source>
</evidence>
<dbReference type="SUPFAM" id="SSF52518">
    <property type="entry name" value="Thiamin diphosphate-binding fold (THDP-binding)"/>
    <property type="match status" value="2"/>
</dbReference>
<comment type="function">
    <text evidence="2">E1 component of the 2-oxoglutarate dehydrogenase (OGDH) complex which catalyzes the decarboxylation of 2-oxoglutarate, the first step in the conversion of 2-oxoglutarate to succinyl-CoA and CO(2).</text>
</comment>
<dbReference type="PANTHER" id="PTHR23152">
    <property type="entry name" value="2-OXOGLUTARATE DEHYDROGENASE"/>
    <property type="match status" value="1"/>
</dbReference>
<dbReference type="CDD" id="cd02016">
    <property type="entry name" value="TPP_E1_OGDC_like"/>
    <property type="match status" value="1"/>
</dbReference>
<proteinExistence type="inferred from homology"/>
<dbReference type="RefSeq" id="WP_422864678.1">
    <property type="nucleotide sequence ID" value="NZ_JAMSKV010000010.1"/>
</dbReference>
<reference evidence="12 13" key="1">
    <citation type="submission" date="2022-06" db="EMBL/GenBank/DDBJ databases">
        <title>Endosaccharibacter gen. nov., sp. nov., endophytic bacteria isolated from sugarcane.</title>
        <authorList>
            <person name="Pitiwittayakul N."/>
            <person name="Yukphan P."/>
            <person name="Charoenyingcharoen P."/>
            <person name="Tanasupawat S."/>
        </authorList>
    </citation>
    <scope>NUCLEOTIDE SEQUENCE [LARGE SCALE GENOMIC DNA]</scope>
    <source>
        <strain evidence="12 13">KSS8</strain>
    </source>
</reference>
<dbReference type="Proteomes" id="UP001524587">
    <property type="component" value="Unassembled WGS sequence"/>
</dbReference>
<dbReference type="SMART" id="SM00861">
    <property type="entry name" value="Transket_pyr"/>
    <property type="match status" value="1"/>
</dbReference>
<accession>A0ABT1W8I8</accession>
<dbReference type="GO" id="GO:0004591">
    <property type="term" value="F:oxoglutarate dehydrogenase (succinyl-transferring) activity"/>
    <property type="evidence" value="ECO:0007669"/>
    <property type="project" value="UniProtKB-EC"/>
</dbReference>
<evidence type="ECO:0000256" key="8">
    <source>
        <dbReference type="ARBA" id="ARBA00023052"/>
    </source>
</evidence>
<sequence>MAGVDFLATAFSGGNAAYLADLYARWVSNPASVDPSYTDLFQQMDEQAVAVLQDAAGASWAPRRFEIEPAPLPAPATAAKGGKATAAEANAAAASKGQTAEEVRAAADDSLRAMQLVRAYRVRGHLEAKLDPLGLQVPKKHADLDPAAYGFTEADLNRPVYVGKALSVMLGVEIASVRQIVAALRECYCGPIGAEFMHVQDPAQREWMQARIESRSWQNGADAAEKKRILRLLDEAEGFEAFCQKRYVGTKRFGLEGGEVTIPALHTIIHQAARDGVKSVAIGMPHRGRLNTLVNVVKKPFHALFSEFAGASFKPDDVQGSGDVKYHLGTSTDVEIEGRKVHISLQPNPSHLEAVDPVVVGKIRAGQDMIGDTETRQSGLGILLHGDAAFAGQGLVYETMAMSQLIGYRTGGTVHVVVNNQIGFTTVSAHAYSGLYCTDIAKAVQSPILHVNGDEPEAVMFGARLCAEFRARFAADIVLDIVCYRRHGHNENDEPAFTQPTMYKAIRSRPTTRTLYAQRLIKEGVLSESEARQGWDAFQNQLEEAYKAAQSYRPNKADWLEGSWSGMKRPGDDSARTDHATGVSTDTLREVGRALAAVPADFNANPKIARQLEAKQAMFETGENIDWATGEALAFGTLLLDQHRVRLSGEDCQRGTFSQRHAVLIDQNNQNEYVPLNNIRSGDQGGQAGIEIYNSLLSEFGVLGFEYGYSLADPKTLVLWEAQFGDFANGAQVIIDQFIASGETKWLRMSGLVMLLPHGYEGQGPEHSSARLERYLQLCAENNMAVCNITTPANYFHALRRQIYRTYRKPLIIMTPKSLLRHKLAVSSLADMAENTRFLPVIGEADAIAAPAKVRRVVICSGKVYYDLLAERRERDLQDVAIVRMEQIYPFPADELAAVLAPYKNAEIVWCQEEPENAGAWFFVDRRIEAVLKRLSHKAGRPTYAGRIAAASPATGLARTHTAEQAALVREALGVGAVAGEKAA</sequence>
<evidence type="ECO:0000256" key="2">
    <source>
        <dbReference type="ARBA" id="ARBA00003906"/>
    </source>
</evidence>
<organism evidence="12 13">
    <name type="scientific">Endosaccharibacter trunci</name>
    <dbReference type="NCBI Taxonomy" id="2812733"/>
    <lineage>
        <taxon>Bacteria</taxon>
        <taxon>Pseudomonadati</taxon>
        <taxon>Pseudomonadota</taxon>
        <taxon>Alphaproteobacteria</taxon>
        <taxon>Acetobacterales</taxon>
        <taxon>Acetobacteraceae</taxon>
        <taxon>Endosaccharibacter</taxon>
    </lineage>
</organism>
<dbReference type="Gene3D" id="3.40.50.11610">
    <property type="entry name" value="Multifunctional 2-oxoglutarate metabolism enzyme, C-terminal domain"/>
    <property type="match status" value="1"/>
</dbReference>
<dbReference type="InterPro" id="IPR001017">
    <property type="entry name" value="DH_E1"/>
</dbReference>
<dbReference type="PIRSF" id="PIRSF000157">
    <property type="entry name" value="Oxoglu_dh_E1"/>
    <property type="match status" value="1"/>
</dbReference>
<dbReference type="Pfam" id="PF00676">
    <property type="entry name" value="E1_dh"/>
    <property type="match status" value="1"/>
</dbReference>
<dbReference type="Pfam" id="PF02779">
    <property type="entry name" value="Transket_pyr"/>
    <property type="match status" value="1"/>
</dbReference>
<evidence type="ECO:0000256" key="5">
    <source>
        <dbReference type="ARBA" id="ARBA00012280"/>
    </source>
</evidence>
<keyword evidence="7 12" id="KW-0560">Oxidoreductase</keyword>
<evidence type="ECO:0000256" key="1">
    <source>
        <dbReference type="ARBA" id="ARBA00001964"/>
    </source>
</evidence>
<comment type="caution">
    <text evidence="12">The sequence shown here is derived from an EMBL/GenBank/DDBJ whole genome shotgun (WGS) entry which is preliminary data.</text>
</comment>
<comment type="subunit">
    <text evidence="4">Homodimer. Part of the 2-oxoglutarate dehydrogenase (OGDH) complex composed of E1 (2-oxoglutarate dehydrogenase), E2 (dihydrolipoamide succinyltransferase) and E3 (dihydrolipoamide dehydrogenase); the complex contains multiple copies of the three enzymatic components (E1, E2 and E3).</text>
</comment>
<dbReference type="InterPro" id="IPR011603">
    <property type="entry name" value="2oxoglutarate_DH_E1"/>
</dbReference>
<dbReference type="InterPro" id="IPR031717">
    <property type="entry name" value="ODO-1/KGD_C"/>
</dbReference>
<dbReference type="EMBL" id="JAMSKV010000010">
    <property type="protein sequence ID" value="MCQ8279192.1"/>
    <property type="molecule type" value="Genomic_DNA"/>
</dbReference>
<evidence type="ECO:0000313" key="12">
    <source>
        <dbReference type="EMBL" id="MCQ8279192.1"/>
    </source>
</evidence>
<keyword evidence="13" id="KW-1185">Reference proteome</keyword>
<dbReference type="Gene3D" id="1.10.287.1150">
    <property type="entry name" value="TPP helical domain"/>
    <property type="match status" value="1"/>
</dbReference>
<evidence type="ECO:0000256" key="4">
    <source>
        <dbReference type="ARBA" id="ARBA00011301"/>
    </source>
</evidence>
<dbReference type="NCBIfam" id="NF006914">
    <property type="entry name" value="PRK09404.1"/>
    <property type="match status" value="1"/>
</dbReference>
<dbReference type="InterPro" id="IPR005475">
    <property type="entry name" value="Transketolase-like_Pyr-bd"/>
</dbReference>
<dbReference type="NCBIfam" id="NF008907">
    <property type="entry name" value="PRK12270.1"/>
    <property type="match status" value="1"/>
</dbReference>
<evidence type="ECO:0000313" key="13">
    <source>
        <dbReference type="Proteomes" id="UP001524587"/>
    </source>
</evidence>
<dbReference type="InterPro" id="IPR032106">
    <property type="entry name" value="2-oxogl_dehyd_N"/>
</dbReference>
<dbReference type="Pfam" id="PF16870">
    <property type="entry name" value="OxoGdeHyase_C"/>
    <property type="match status" value="1"/>
</dbReference>
<dbReference type="PANTHER" id="PTHR23152:SF4">
    <property type="entry name" value="2-OXOADIPATE DEHYDROGENASE COMPLEX COMPONENT E1"/>
    <property type="match status" value="1"/>
</dbReference>
<gene>
    <name evidence="12" type="ORF">NFI95_12130</name>
</gene>
<dbReference type="Gene3D" id="3.40.50.970">
    <property type="match status" value="1"/>
</dbReference>
<evidence type="ECO:0000256" key="10">
    <source>
        <dbReference type="ARBA" id="ARBA00030680"/>
    </source>
</evidence>
<evidence type="ECO:0000256" key="6">
    <source>
        <dbReference type="ARBA" id="ARBA00013321"/>
    </source>
</evidence>
<comment type="similarity">
    <text evidence="3">Belongs to the alpha-ketoglutarate dehydrogenase family.</text>
</comment>
<keyword evidence="8" id="KW-0786">Thiamine pyrophosphate</keyword>
<dbReference type="EC" id="1.2.4.2" evidence="5"/>
<evidence type="ECO:0000259" key="11">
    <source>
        <dbReference type="SMART" id="SM00861"/>
    </source>
</evidence>
<protein>
    <recommendedName>
        <fullName evidence="6">2-oxoglutarate dehydrogenase E1 component</fullName>
        <ecNumber evidence="5">1.2.4.2</ecNumber>
    </recommendedName>
    <alternativeName>
        <fullName evidence="10">Alpha-ketoglutarate dehydrogenase</fullName>
    </alternativeName>
</protein>
<evidence type="ECO:0000256" key="3">
    <source>
        <dbReference type="ARBA" id="ARBA00006936"/>
    </source>
</evidence>
<evidence type="ECO:0000256" key="7">
    <source>
        <dbReference type="ARBA" id="ARBA00023002"/>
    </source>
</evidence>
<feature type="domain" description="Transketolase-like pyrimidine-binding" evidence="11">
    <location>
        <begin position="625"/>
        <end position="822"/>
    </location>
</feature>
<comment type="cofactor">
    <cofactor evidence="1">
        <name>thiamine diphosphate</name>
        <dbReference type="ChEBI" id="CHEBI:58937"/>
    </cofactor>
</comment>
<name>A0ABT1W8I8_9PROT</name>
<dbReference type="InterPro" id="IPR042179">
    <property type="entry name" value="KGD_C_sf"/>
</dbReference>
<dbReference type="InterPro" id="IPR029061">
    <property type="entry name" value="THDP-binding"/>
</dbReference>
<keyword evidence="9" id="KW-0324">Glycolysis</keyword>
<dbReference type="NCBIfam" id="TIGR00239">
    <property type="entry name" value="2oxo_dh_E1"/>
    <property type="match status" value="1"/>
</dbReference>
<dbReference type="Pfam" id="PF16078">
    <property type="entry name" value="2-oxogl_dehyd_N"/>
    <property type="match status" value="1"/>
</dbReference>